<dbReference type="InterPro" id="IPR050456">
    <property type="entry name" value="DeoC/FbaB_aldolase"/>
</dbReference>
<evidence type="ECO:0000313" key="3">
    <source>
        <dbReference type="Proteomes" id="UP000034644"/>
    </source>
</evidence>
<evidence type="ECO:0000313" key="2">
    <source>
        <dbReference type="EMBL" id="KKU19504.1"/>
    </source>
</evidence>
<dbReference type="SUPFAM" id="SSF51569">
    <property type="entry name" value="Aldolase"/>
    <property type="match status" value="1"/>
</dbReference>
<dbReference type="InterPro" id="IPR002915">
    <property type="entry name" value="DeoC/FbaB/LacD_aldolase"/>
</dbReference>
<proteinExistence type="predicted"/>
<dbReference type="GO" id="GO:0004332">
    <property type="term" value="F:fructose-bisphosphate aldolase activity"/>
    <property type="evidence" value="ECO:0007669"/>
    <property type="project" value="InterPro"/>
</dbReference>
<dbReference type="CDD" id="cd00958">
    <property type="entry name" value="DhnA"/>
    <property type="match status" value="1"/>
</dbReference>
<name>A0A0G1NFZ8_9BACT</name>
<dbReference type="AlphaFoldDB" id="A0A0G1NFZ8"/>
<dbReference type="Pfam" id="PF01791">
    <property type="entry name" value="DeoC"/>
    <property type="match status" value="1"/>
</dbReference>
<organism evidence="2 3">
    <name type="scientific">Candidatus Azambacteria bacterium GW2011_GWA2_45_90</name>
    <dbReference type="NCBI Taxonomy" id="1618614"/>
    <lineage>
        <taxon>Bacteria</taxon>
        <taxon>Candidatus Azamiibacteriota</taxon>
    </lineage>
</organism>
<feature type="active site" description="Schiff-base intermediate with dihydroxyacetone-P" evidence="1">
    <location>
        <position position="175"/>
    </location>
</feature>
<dbReference type="PANTHER" id="PTHR47916">
    <property type="entry name" value="FRUCTOSE-BISPHOSPHATE ALDOLASE CLASS 1"/>
    <property type="match status" value="1"/>
</dbReference>
<dbReference type="Proteomes" id="UP000034644">
    <property type="component" value="Unassembled WGS sequence"/>
</dbReference>
<dbReference type="PANTHER" id="PTHR47916:SF1">
    <property type="entry name" value="3-HYDROXY-5-PHOSPHONOOXYPENTANE-2,4-DIONE THIOLASE"/>
    <property type="match status" value="1"/>
</dbReference>
<dbReference type="InterPro" id="IPR013785">
    <property type="entry name" value="Aldolase_TIM"/>
</dbReference>
<comment type="caution">
    <text evidence="2">The sequence shown here is derived from an EMBL/GenBank/DDBJ whole genome shotgun (WGS) entry which is preliminary data.</text>
</comment>
<dbReference type="Gene3D" id="3.20.20.70">
    <property type="entry name" value="Aldolase class I"/>
    <property type="match status" value="1"/>
</dbReference>
<gene>
    <name evidence="2" type="ORF">UX27_C0003G0001</name>
</gene>
<accession>A0A0G1NFZ8</accession>
<dbReference type="SMART" id="SM01133">
    <property type="entry name" value="DeoC"/>
    <property type="match status" value="1"/>
</dbReference>
<dbReference type="PIRSF" id="PIRSF038992">
    <property type="entry name" value="Aldolase_Ia"/>
    <property type="match status" value="1"/>
</dbReference>
<sequence>MISLDKITKNGKAMFLAYDQGLEHGPADFNEKNINPNYILDIAVNGGFTAVILQKGVAEKYYTGSKYEELIPLIIKLNGKTNLCKGEAYSPQVCGVDEAMDLGASAVGYTIYAGSQYESTMFQEFGRIVKDAHSHGAPAIAWVYPRGKDIKDDAAPEIIAYAARVALELGADMAKIKYSGSKESFTWAVKAAGKMPVVLSGGPKTENEEEFLETVKNVMAAGGTGAAVGRNVWQHADPVAMSKKIAKIIFG</sequence>
<dbReference type="InterPro" id="IPR041720">
    <property type="entry name" value="FbaB-like"/>
</dbReference>
<reference evidence="2 3" key="1">
    <citation type="journal article" date="2015" name="Nature">
        <title>rRNA introns, odd ribosomes, and small enigmatic genomes across a large radiation of phyla.</title>
        <authorList>
            <person name="Brown C.T."/>
            <person name="Hug L.A."/>
            <person name="Thomas B.C."/>
            <person name="Sharon I."/>
            <person name="Castelle C.J."/>
            <person name="Singh A."/>
            <person name="Wilkins M.J."/>
            <person name="Williams K.H."/>
            <person name="Banfield J.F."/>
        </authorList>
    </citation>
    <scope>NUCLEOTIDE SEQUENCE [LARGE SCALE GENOMIC DNA]</scope>
</reference>
<protein>
    <submittedName>
        <fullName evidence="2">Fructose-bisphosphate aldolase class 1</fullName>
    </submittedName>
</protein>
<feature type="active site" description="Proton donor" evidence="1">
    <location>
        <position position="144"/>
    </location>
</feature>
<evidence type="ECO:0000256" key="1">
    <source>
        <dbReference type="PIRSR" id="PIRSR038992-1"/>
    </source>
</evidence>
<dbReference type="EMBL" id="LCLO01000003">
    <property type="protein sequence ID" value="KKU19504.1"/>
    <property type="molecule type" value="Genomic_DNA"/>
</dbReference>